<dbReference type="GO" id="GO:0051087">
    <property type="term" value="F:protein-folding chaperone binding"/>
    <property type="evidence" value="ECO:0007669"/>
    <property type="project" value="TreeGrafter"/>
</dbReference>
<organism evidence="2">
    <name type="scientific">Caenorhabditis remanei</name>
    <name type="common">Caenorhabditis vulgaris</name>
    <dbReference type="NCBI Taxonomy" id="31234"/>
    <lineage>
        <taxon>Eukaryota</taxon>
        <taxon>Metazoa</taxon>
        <taxon>Ecdysozoa</taxon>
        <taxon>Nematoda</taxon>
        <taxon>Chromadorea</taxon>
        <taxon>Rhabditida</taxon>
        <taxon>Rhabditina</taxon>
        <taxon>Rhabditomorpha</taxon>
        <taxon>Rhabditoidea</taxon>
        <taxon>Rhabditidae</taxon>
        <taxon>Peloderinae</taxon>
        <taxon>Caenorhabditis</taxon>
    </lineage>
</organism>
<dbReference type="HOGENOM" id="CLU_093902_4_0_1"/>
<sequence length="123" mass="13628">MLRSTFVALFRAFASRSISQSVPRFSGATIGKQEPQLSLSYTCKVCGTRQGPKTFAKSSYEKGVVIVTCNGCHNHHIIADNIGWFEDFKGKNIEDHLKSKGEAVKRGTTTITKNEDGIFEIQK</sequence>
<dbReference type="GO" id="GO:0050821">
    <property type="term" value="P:protein stabilization"/>
    <property type="evidence" value="ECO:0007669"/>
    <property type="project" value="TreeGrafter"/>
</dbReference>
<dbReference type="GO" id="GO:0005739">
    <property type="term" value="C:mitochondrion"/>
    <property type="evidence" value="ECO:0007669"/>
    <property type="project" value="TreeGrafter"/>
</dbReference>
<dbReference type="GO" id="GO:0008270">
    <property type="term" value="F:zinc ion binding"/>
    <property type="evidence" value="ECO:0007669"/>
    <property type="project" value="InterPro"/>
</dbReference>
<accession>E3MNQ0</accession>
<name>E3MNQ0_CAERE</name>
<dbReference type="FunCoup" id="E3MNQ0">
    <property type="interactions" value="265"/>
</dbReference>
<dbReference type="GO" id="GO:0030150">
    <property type="term" value="P:protein import into mitochondrial matrix"/>
    <property type="evidence" value="ECO:0007669"/>
    <property type="project" value="TreeGrafter"/>
</dbReference>
<gene>
    <name evidence="1" type="ORF">CRE_05851</name>
</gene>
<evidence type="ECO:0000313" key="2">
    <source>
        <dbReference type="Proteomes" id="UP000008281"/>
    </source>
</evidence>
<dbReference type="PANTHER" id="PTHR20922:SF13">
    <property type="entry name" value="DNL-TYPE ZINC FINGER PROTEIN"/>
    <property type="match status" value="1"/>
</dbReference>
<proteinExistence type="predicted"/>
<dbReference type="STRING" id="31234.E3MNQ0"/>
<dbReference type="OrthoDB" id="512667at2759"/>
<dbReference type="PANTHER" id="PTHR20922">
    <property type="entry name" value="DNL-TYPE ZINC FINGER PROTEIN"/>
    <property type="match status" value="1"/>
</dbReference>
<dbReference type="EMBL" id="DS268460">
    <property type="protein sequence ID" value="EFP06090.1"/>
    <property type="molecule type" value="Genomic_DNA"/>
</dbReference>
<dbReference type="eggNOG" id="KOG3277">
    <property type="taxonomic scope" value="Eukaryota"/>
</dbReference>
<dbReference type="PROSITE" id="PS51501">
    <property type="entry name" value="ZF_DNL"/>
    <property type="match status" value="1"/>
</dbReference>
<dbReference type="OMA" id="HIIADNI"/>
<dbReference type="AlphaFoldDB" id="E3MNQ0"/>
<evidence type="ECO:0000313" key="1">
    <source>
        <dbReference type="EMBL" id="EFP06090.1"/>
    </source>
</evidence>
<dbReference type="Pfam" id="PF05180">
    <property type="entry name" value="zf-DNL"/>
    <property type="match status" value="1"/>
</dbReference>
<dbReference type="GO" id="GO:0006457">
    <property type="term" value="P:protein folding"/>
    <property type="evidence" value="ECO:0007669"/>
    <property type="project" value="TreeGrafter"/>
</dbReference>
<keyword evidence="2" id="KW-1185">Reference proteome</keyword>
<reference evidence="1" key="1">
    <citation type="submission" date="2007-07" db="EMBL/GenBank/DDBJ databases">
        <title>PCAP assembly of the Caenorhabditis remanei genome.</title>
        <authorList>
            <consortium name="The Caenorhabditis remanei Sequencing Consortium"/>
            <person name="Wilson R.K."/>
        </authorList>
    </citation>
    <scope>NUCLEOTIDE SEQUENCE [LARGE SCALE GENOMIC DNA]</scope>
    <source>
        <strain evidence="1">PB4641</strain>
    </source>
</reference>
<protein>
    <submittedName>
        <fullName evidence="1">Uncharacterized protein</fullName>
    </submittedName>
</protein>
<dbReference type="Proteomes" id="UP000008281">
    <property type="component" value="Unassembled WGS sequence"/>
</dbReference>
<dbReference type="InterPro" id="IPR007853">
    <property type="entry name" value="Znf_DNL-typ"/>
</dbReference>
<dbReference type="InterPro" id="IPR024158">
    <property type="entry name" value="Mt_import_TIM15"/>
</dbReference>